<reference evidence="10" key="1">
    <citation type="submission" date="2022-01" db="EMBL/GenBank/DDBJ databases">
        <authorList>
            <person name="King R."/>
        </authorList>
    </citation>
    <scope>NUCLEOTIDE SEQUENCE</scope>
</reference>
<protein>
    <recommendedName>
        <fullName evidence="9">EGF-like domain-containing protein</fullName>
    </recommendedName>
</protein>
<name>A0A9N9RZ29_9DIPT</name>
<evidence type="ECO:0000313" key="11">
    <source>
        <dbReference type="Proteomes" id="UP001153620"/>
    </source>
</evidence>
<evidence type="ECO:0000256" key="7">
    <source>
        <dbReference type="SAM" id="Phobius"/>
    </source>
</evidence>
<feature type="transmembrane region" description="Helical" evidence="7">
    <location>
        <begin position="902"/>
        <end position="927"/>
    </location>
</feature>
<feature type="compositionally biased region" description="Acidic residues" evidence="6">
    <location>
        <begin position="323"/>
        <end position="338"/>
    </location>
</feature>
<dbReference type="SUPFAM" id="SSF57196">
    <property type="entry name" value="EGF/Laminin"/>
    <property type="match status" value="2"/>
</dbReference>
<evidence type="ECO:0000256" key="5">
    <source>
        <dbReference type="PROSITE-ProRule" id="PRU00076"/>
    </source>
</evidence>
<evidence type="ECO:0000256" key="6">
    <source>
        <dbReference type="SAM" id="MobiDB-lite"/>
    </source>
</evidence>
<dbReference type="InterPro" id="IPR018097">
    <property type="entry name" value="EGF_Ca-bd_CS"/>
</dbReference>
<evidence type="ECO:0000256" key="1">
    <source>
        <dbReference type="ARBA" id="ARBA00022536"/>
    </source>
</evidence>
<dbReference type="PROSITE" id="PS50026">
    <property type="entry name" value="EGF_3"/>
    <property type="match status" value="2"/>
</dbReference>
<dbReference type="Pfam" id="PF07645">
    <property type="entry name" value="EGF_CA"/>
    <property type="match status" value="1"/>
</dbReference>
<feature type="region of interest" description="Disordered" evidence="6">
    <location>
        <begin position="1097"/>
        <end position="1120"/>
    </location>
</feature>
<evidence type="ECO:0000313" key="10">
    <source>
        <dbReference type="EMBL" id="CAG9808036.1"/>
    </source>
</evidence>
<dbReference type="InterPro" id="IPR036364">
    <property type="entry name" value="SEA_dom_sf"/>
</dbReference>
<dbReference type="PANTHER" id="PTHR24039">
    <property type="entry name" value="FIBRILLIN-RELATED"/>
    <property type="match status" value="1"/>
</dbReference>
<feature type="chain" id="PRO_5040373643" description="EGF-like domain-containing protein" evidence="8">
    <location>
        <begin position="28"/>
        <end position="1120"/>
    </location>
</feature>
<evidence type="ECO:0000259" key="9">
    <source>
        <dbReference type="PROSITE" id="PS50026"/>
    </source>
</evidence>
<dbReference type="GO" id="GO:0005509">
    <property type="term" value="F:calcium ion binding"/>
    <property type="evidence" value="ECO:0007669"/>
    <property type="project" value="InterPro"/>
</dbReference>
<feature type="region of interest" description="Disordered" evidence="6">
    <location>
        <begin position="190"/>
        <end position="237"/>
    </location>
</feature>
<gene>
    <name evidence="10" type="ORF">CHIRRI_LOCUS10882</name>
</gene>
<reference evidence="10" key="2">
    <citation type="submission" date="2022-10" db="EMBL/GenBank/DDBJ databases">
        <authorList>
            <consortium name="ENA_rothamsted_submissions"/>
            <consortium name="culmorum"/>
            <person name="King R."/>
        </authorList>
    </citation>
    <scope>NUCLEOTIDE SEQUENCE</scope>
</reference>
<keyword evidence="1 5" id="KW-0245">EGF-like domain</keyword>
<evidence type="ECO:0000256" key="2">
    <source>
        <dbReference type="ARBA" id="ARBA00022729"/>
    </source>
</evidence>
<dbReference type="InterPro" id="IPR000742">
    <property type="entry name" value="EGF"/>
</dbReference>
<evidence type="ECO:0000256" key="4">
    <source>
        <dbReference type="ARBA" id="ARBA00023157"/>
    </source>
</evidence>
<feature type="domain" description="EGF-like" evidence="9">
    <location>
        <begin position="862"/>
        <end position="897"/>
    </location>
</feature>
<keyword evidence="11" id="KW-1185">Reference proteome</keyword>
<dbReference type="SUPFAM" id="SSF82671">
    <property type="entry name" value="SEA domain"/>
    <property type="match status" value="1"/>
</dbReference>
<feature type="region of interest" description="Disordered" evidence="6">
    <location>
        <begin position="1037"/>
        <end position="1071"/>
    </location>
</feature>
<feature type="signal peptide" evidence="8">
    <location>
        <begin position="1"/>
        <end position="27"/>
    </location>
</feature>
<keyword evidence="4 5" id="KW-1015">Disulfide bond</keyword>
<feature type="compositionally biased region" description="Pro residues" evidence="6">
    <location>
        <begin position="278"/>
        <end position="287"/>
    </location>
</feature>
<dbReference type="PROSITE" id="PS00022">
    <property type="entry name" value="EGF_1"/>
    <property type="match status" value="1"/>
</dbReference>
<dbReference type="EMBL" id="OU895879">
    <property type="protein sequence ID" value="CAG9808036.1"/>
    <property type="molecule type" value="Genomic_DNA"/>
</dbReference>
<keyword evidence="3" id="KW-0677">Repeat</keyword>
<feature type="compositionally biased region" description="Polar residues" evidence="6">
    <location>
        <begin position="222"/>
        <end position="234"/>
    </location>
</feature>
<proteinExistence type="predicted"/>
<evidence type="ECO:0000256" key="8">
    <source>
        <dbReference type="SAM" id="SignalP"/>
    </source>
</evidence>
<evidence type="ECO:0000256" key="3">
    <source>
        <dbReference type="ARBA" id="ARBA00022737"/>
    </source>
</evidence>
<keyword evidence="7" id="KW-0812">Transmembrane</keyword>
<dbReference type="CDD" id="cd00054">
    <property type="entry name" value="EGF_CA"/>
    <property type="match status" value="1"/>
</dbReference>
<dbReference type="Proteomes" id="UP001153620">
    <property type="component" value="Chromosome 3"/>
</dbReference>
<sequence length="1120" mass="124713">MNHNKVLNWIALSLFFLELTCFSAILCQNSVSQISPKSIVNDDEKFEHNIQPSETIKNIISFDDETMKISPSSLILNEEESTIREINEIESNNIEVESSGRYHETIRPTLTFKKNENEKSMNYEIIEDGNFLVKGGRRARSSRPQIQEMDTVLPIKNVNSNELTMARQNNDIQGIISGIVKLLNGNVNVHTNNQGTRRPPSNRINNRGPPRIAEAQVPGNDLQESNNGKPQQSFPEAPLMRPFLTGVPIPEQIVPSMQQNYRPGFVSQNRPPWKRPKPPISRRPPPQYTHHHIPTHFVSDDQSNNSNLSSASNKEKPIVYENNYDDDDDVGTAIEEDTLPPSTTVEDDHKEISSTIANENISSTVITIIQSTSEVNTVDQSNDIFSTLGDNDMNKTSSSIELEPSTNEILSQNPVTFTPTLIETTTSSLSSIDNHESVIHSTPSLNPPPNTYQTQYIPRPGVVLDDPEFNPAQKVNHHHHNQRPRIPVPAAHPPGYGEIFDVTLSAVQFGDSNMGSHQTINIKPYNVYEGTDIILSPSGDQGFVSIDGKRTYINLFGESTDPPTRIESTQVVRENQIRPTNVYQPPIGVTGSGYVAVAETETITRKSPHQQQHSYQQNRLVLKPKVPQQLPPVRIDTCIVGDDSTCDKAQNEKCMNDNGVSSCSCKQGYARRKHRDICRKIVSVVVSMRVDRYHDRKIVWDSSLNDSASEPFRSLKYESLRAVDSAFSMTPFSDEFMEATVNNIFQGDASKGLAGVFVNLTLMVEENGETIRPAIRNDIQRHLLGVIHRRNNNIGNSALFVDSAPGSISAVVDLNECESDELNDCHTEAICTNTWGSYTCQCNSGLKDPYIDHPQRMGRECMSCDSSYCNNRGTCSFDSHGTQACTCTGFYYGSACEIDGEILFVSIGASVAAIFIIILTLICLVMWSRKWQREHKNAMIGSPLFGLGGYMGNAQVKAPIMGTVPYQMTLEDRMRWAQIADVMSQSNHYGIEPSRTLPTIYSGYPNLSGMMSGMTLPHNSHHNGTLPPPPVPLPRLGMNRPSGMRNLENSSSSEEEDRTDLLGRSFQVPRPKSRAASVTSAIYYDVDYSPEQNYGCHNSSSNQIPLSTYSARPPSTTYYK</sequence>
<dbReference type="InterPro" id="IPR049883">
    <property type="entry name" value="NOTCH1_EGF-like"/>
</dbReference>
<feature type="region of interest" description="Disordered" evidence="6">
    <location>
        <begin position="262"/>
        <end position="349"/>
    </location>
</feature>
<accession>A0A9N9RZ29</accession>
<feature type="disulfide bond" evidence="5">
    <location>
        <begin position="887"/>
        <end position="896"/>
    </location>
</feature>
<feature type="compositionally biased region" description="Low complexity" evidence="6">
    <location>
        <begin position="303"/>
        <end position="312"/>
    </location>
</feature>
<dbReference type="SMART" id="SM00179">
    <property type="entry name" value="EGF_CA"/>
    <property type="match status" value="1"/>
</dbReference>
<dbReference type="Gene3D" id="2.10.25.10">
    <property type="entry name" value="Laminin"/>
    <property type="match status" value="2"/>
</dbReference>
<dbReference type="OrthoDB" id="2015116at2759"/>
<keyword evidence="7" id="KW-1133">Transmembrane helix</keyword>
<keyword evidence="2 8" id="KW-0732">Signal</keyword>
<dbReference type="PROSITE" id="PS00010">
    <property type="entry name" value="ASX_HYDROXYL"/>
    <property type="match status" value="1"/>
</dbReference>
<dbReference type="PROSITE" id="PS01187">
    <property type="entry name" value="EGF_CA"/>
    <property type="match status" value="1"/>
</dbReference>
<organism evidence="10 11">
    <name type="scientific">Chironomus riparius</name>
    <dbReference type="NCBI Taxonomy" id="315576"/>
    <lineage>
        <taxon>Eukaryota</taxon>
        <taxon>Metazoa</taxon>
        <taxon>Ecdysozoa</taxon>
        <taxon>Arthropoda</taxon>
        <taxon>Hexapoda</taxon>
        <taxon>Insecta</taxon>
        <taxon>Pterygota</taxon>
        <taxon>Neoptera</taxon>
        <taxon>Endopterygota</taxon>
        <taxon>Diptera</taxon>
        <taxon>Nematocera</taxon>
        <taxon>Chironomoidea</taxon>
        <taxon>Chironomidae</taxon>
        <taxon>Chironominae</taxon>
        <taxon>Chironomus</taxon>
    </lineage>
</organism>
<keyword evidence="7" id="KW-0472">Membrane</keyword>
<dbReference type="InterPro" id="IPR000152">
    <property type="entry name" value="EGF-type_Asp/Asn_hydroxyl_site"/>
</dbReference>
<dbReference type="AlphaFoldDB" id="A0A9N9RZ29"/>
<dbReference type="InterPro" id="IPR001881">
    <property type="entry name" value="EGF-like_Ca-bd_dom"/>
</dbReference>
<comment type="caution">
    <text evidence="5">Lacks conserved residue(s) required for the propagation of feature annotation.</text>
</comment>
<feature type="domain" description="EGF-like" evidence="9">
    <location>
        <begin position="813"/>
        <end position="852"/>
    </location>
</feature>
<dbReference type="PANTHER" id="PTHR24039:SF52">
    <property type="entry name" value="EGF-LIKE DOMAIN-CONTAINING PROTEIN"/>
    <property type="match status" value="1"/>
</dbReference>